<dbReference type="Proteomes" id="UP000005778">
    <property type="component" value="Chromosome"/>
</dbReference>
<dbReference type="RefSeq" id="WP_004075500.1">
    <property type="nucleotide sequence ID" value="NZ_CM001488.1"/>
</dbReference>
<name>I5B7A7_9BACT</name>
<gene>
    <name evidence="1" type="ORF">DespoDRAFT_03623</name>
</gene>
<dbReference type="HOGENOM" id="CLU_1861980_0_0_7"/>
<protein>
    <submittedName>
        <fullName evidence="1">Uncharacterized protein</fullName>
    </submittedName>
</protein>
<evidence type="ECO:0000313" key="1">
    <source>
        <dbReference type="EMBL" id="EIM65370.1"/>
    </source>
</evidence>
<reference evidence="1 2" key="1">
    <citation type="submission" date="2011-09" db="EMBL/GenBank/DDBJ databases">
        <authorList>
            <consortium name="US DOE Joint Genome Institute (JGI-PGF)"/>
            <person name="Lucas S."/>
            <person name="Han J."/>
            <person name="Lapidus A."/>
            <person name="Cheng J.-F."/>
            <person name="Goodwin L."/>
            <person name="Pitluck S."/>
            <person name="Peters L."/>
            <person name="Land M.L."/>
            <person name="Hauser L."/>
            <person name="Orellana R."/>
            <person name="Lovley D."/>
            <person name="Woyke T.J."/>
        </authorList>
    </citation>
    <scope>NUCLEOTIDE SEQUENCE [LARGE SCALE GENOMIC DNA]</scope>
    <source>
        <strain evidence="1 2">2ac9</strain>
    </source>
</reference>
<proteinExistence type="predicted"/>
<sequence>MDPKNITGVSSDLNKVKSAFEAWRKTKTKGSRISQDLWKQAIALYPKFSIGNISTTLSLSYTDLKKRVENKIGKHSSSLNDPVAALMAFDFSSACSSVSECVVEMEDGNGAKMRLCFKGKTDFDLLELGKSFWMRRS</sequence>
<dbReference type="AlphaFoldDB" id="I5B7A7"/>
<keyword evidence="2" id="KW-1185">Reference proteome</keyword>
<dbReference type="EMBL" id="CM001488">
    <property type="protein sequence ID" value="EIM65370.1"/>
    <property type="molecule type" value="Genomic_DNA"/>
</dbReference>
<reference evidence="1 2" key="2">
    <citation type="submission" date="2012-02" db="EMBL/GenBank/DDBJ databases">
        <title>Improved High-Quality Draft sequence of Desulfobacter postgatei 2ac9.</title>
        <authorList>
            <consortium name="US DOE Joint Genome Institute"/>
            <person name="Lucas S."/>
            <person name="Han J."/>
            <person name="Lapidus A."/>
            <person name="Cheng J.-F."/>
            <person name="Goodwin L."/>
            <person name="Pitluck S."/>
            <person name="Peters L."/>
            <person name="Ovchinnikova G."/>
            <person name="Held B."/>
            <person name="Detter J.C."/>
            <person name="Han C."/>
            <person name="Tapia R."/>
            <person name="Land M."/>
            <person name="Hauser L."/>
            <person name="Kyrpides N."/>
            <person name="Ivanova N."/>
            <person name="Pagani I."/>
            <person name="Orellana R."/>
            <person name="Lovley D."/>
            <person name="Woyke T."/>
        </authorList>
    </citation>
    <scope>NUCLEOTIDE SEQUENCE [LARGE SCALE GENOMIC DNA]</scope>
    <source>
        <strain evidence="1 2">2ac9</strain>
    </source>
</reference>
<accession>I5B7A7</accession>
<dbReference type="eggNOG" id="ENOG5033GEX">
    <property type="taxonomic scope" value="Bacteria"/>
</dbReference>
<evidence type="ECO:0000313" key="2">
    <source>
        <dbReference type="Proteomes" id="UP000005778"/>
    </source>
</evidence>
<dbReference type="OrthoDB" id="5427121at2"/>
<organism evidence="1 2">
    <name type="scientific">Desulfobacter postgatei 2ac9</name>
    <dbReference type="NCBI Taxonomy" id="879212"/>
    <lineage>
        <taxon>Bacteria</taxon>
        <taxon>Pseudomonadati</taxon>
        <taxon>Thermodesulfobacteriota</taxon>
        <taxon>Desulfobacteria</taxon>
        <taxon>Desulfobacterales</taxon>
        <taxon>Desulfobacteraceae</taxon>
        <taxon>Desulfobacter</taxon>
    </lineage>
</organism>